<dbReference type="PROSITE" id="PS50853">
    <property type="entry name" value="FN3"/>
    <property type="match status" value="1"/>
</dbReference>
<comment type="catalytic activity">
    <reaction evidence="3">
        <text>a phosphate monoester + H2O = an alcohol + phosphate</text>
        <dbReference type="Rhea" id="RHEA:15017"/>
        <dbReference type="ChEBI" id="CHEBI:15377"/>
        <dbReference type="ChEBI" id="CHEBI:30879"/>
        <dbReference type="ChEBI" id="CHEBI:43474"/>
        <dbReference type="ChEBI" id="CHEBI:67140"/>
        <dbReference type="EC" id="3.1.3.2"/>
    </reaction>
</comment>
<dbReference type="GO" id="GO:0003993">
    <property type="term" value="F:acid phosphatase activity"/>
    <property type="evidence" value="ECO:0007669"/>
    <property type="project" value="UniProtKB-EC"/>
</dbReference>
<dbReference type="Gene3D" id="2.60.40.380">
    <property type="entry name" value="Purple acid phosphatase-like, N-terminal"/>
    <property type="match status" value="1"/>
</dbReference>
<comment type="caution">
    <text evidence="5">The sequence shown here is derived from an EMBL/GenBank/DDBJ whole genome shotgun (WGS) entry which is preliminary data.</text>
</comment>
<name>A0A8J4Y5C6_CHIOP</name>
<reference evidence="5" key="1">
    <citation type="submission" date="2020-07" db="EMBL/GenBank/DDBJ databases">
        <title>The High-quality genome of the commercially important snow crab, Chionoecetes opilio.</title>
        <authorList>
            <person name="Jeong J.-H."/>
            <person name="Ryu S."/>
        </authorList>
    </citation>
    <scope>NUCLEOTIDE SEQUENCE</scope>
    <source>
        <strain evidence="5">MADBK_172401_WGS</strain>
        <tissue evidence="5">Digestive gland</tissue>
    </source>
</reference>
<dbReference type="Pfam" id="PF16656">
    <property type="entry name" value="Pur_ac_phosph_N"/>
    <property type="match status" value="1"/>
</dbReference>
<dbReference type="Gene3D" id="3.60.21.10">
    <property type="match status" value="1"/>
</dbReference>
<evidence type="ECO:0000313" key="5">
    <source>
        <dbReference type="EMBL" id="KAG0721793.1"/>
    </source>
</evidence>
<dbReference type="SUPFAM" id="SSF56300">
    <property type="entry name" value="Metallo-dependent phosphatases"/>
    <property type="match status" value="1"/>
</dbReference>
<evidence type="ECO:0000256" key="1">
    <source>
        <dbReference type="ARBA" id="ARBA00022729"/>
    </source>
</evidence>
<dbReference type="CDD" id="cd00839">
    <property type="entry name" value="MPP_PAPs"/>
    <property type="match status" value="1"/>
</dbReference>
<accession>A0A8J4Y5C6</accession>
<dbReference type="AlphaFoldDB" id="A0A8J4Y5C6"/>
<evidence type="ECO:0000256" key="2">
    <source>
        <dbReference type="ARBA" id="ARBA00023180"/>
    </source>
</evidence>
<dbReference type="Proteomes" id="UP000770661">
    <property type="component" value="Unassembled WGS sequence"/>
</dbReference>
<dbReference type="PANTHER" id="PTHR45867">
    <property type="entry name" value="PURPLE ACID PHOSPHATASE"/>
    <property type="match status" value="1"/>
</dbReference>
<dbReference type="PANTHER" id="PTHR45867:SF3">
    <property type="entry name" value="ACID PHOSPHATASE TYPE 7"/>
    <property type="match status" value="1"/>
</dbReference>
<dbReference type="GO" id="GO:0046872">
    <property type="term" value="F:metal ion binding"/>
    <property type="evidence" value="ECO:0007669"/>
    <property type="project" value="InterPro"/>
</dbReference>
<dbReference type="InterPro" id="IPR041792">
    <property type="entry name" value="MPP_PAP"/>
</dbReference>
<evidence type="ECO:0000259" key="4">
    <source>
        <dbReference type="PROSITE" id="PS50853"/>
    </source>
</evidence>
<dbReference type="EC" id="3.1.3.2" evidence="3"/>
<feature type="signal peptide" evidence="3">
    <location>
        <begin position="1"/>
        <end position="17"/>
    </location>
</feature>
<dbReference type="InterPro" id="IPR025733">
    <property type="entry name" value="PAPs_C"/>
</dbReference>
<dbReference type="Pfam" id="PF14008">
    <property type="entry name" value="Metallophos_C"/>
    <property type="match status" value="1"/>
</dbReference>
<evidence type="ECO:0000256" key="3">
    <source>
        <dbReference type="RuleBase" id="RU361203"/>
    </source>
</evidence>
<dbReference type="OrthoDB" id="45007at2759"/>
<dbReference type="InterPro" id="IPR029052">
    <property type="entry name" value="Metallo-depent_PP-like"/>
</dbReference>
<dbReference type="InterPro" id="IPR004843">
    <property type="entry name" value="Calcineurin-like_PHP"/>
</dbReference>
<dbReference type="Pfam" id="PF00149">
    <property type="entry name" value="Metallophos"/>
    <property type="match status" value="1"/>
</dbReference>
<keyword evidence="2" id="KW-0325">Glycoprotein</keyword>
<evidence type="ECO:0000313" key="6">
    <source>
        <dbReference type="Proteomes" id="UP000770661"/>
    </source>
</evidence>
<dbReference type="InterPro" id="IPR003961">
    <property type="entry name" value="FN3_dom"/>
</dbReference>
<organism evidence="5 6">
    <name type="scientific">Chionoecetes opilio</name>
    <name type="common">Atlantic snow crab</name>
    <name type="synonym">Cancer opilio</name>
    <dbReference type="NCBI Taxonomy" id="41210"/>
    <lineage>
        <taxon>Eukaryota</taxon>
        <taxon>Metazoa</taxon>
        <taxon>Ecdysozoa</taxon>
        <taxon>Arthropoda</taxon>
        <taxon>Crustacea</taxon>
        <taxon>Multicrustacea</taxon>
        <taxon>Malacostraca</taxon>
        <taxon>Eumalacostraca</taxon>
        <taxon>Eucarida</taxon>
        <taxon>Decapoda</taxon>
        <taxon>Pleocyemata</taxon>
        <taxon>Brachyura</taxon>
        <taxon>Eubrachyura</taxon>
        <taxon>Majoidea</taxon>
        <taxon>Majidae</taxon>
        <taxon>Chionoecetes</taxon>
    </lineage>
</organism>
<dbReference type="InterPro" id="IPR015914">
    <property type="entry name" value="PAPs_N"/>
</dbReference>
<sequence length="549" mass="62404">MKAVVMVVVVMVAVVGAALITAPDNTNLNTPKTMDYQPQQIHIAVGDTNTAMVVTWVTLDNTTTPSVQYGVEGFTREVEGATRLFKNWDLERRKVWIHRVTLKDLKPDTRYVYRCGSSYGWSAAFTFKTWKAGTDWPVSVAMYGDMGADNAQSLPRLQLETQDGMYDAVIHVGDFAYDMHTDGGRVGDAFMREIQSIAAYVPYMTCPGNHEEYFNFSNYRARFSMPRHEDTESMFFSWDMGPVHFIAVNTEAYYFLQYGMKPLSRQYQWLVEDLEAATRPEVRAERPWIILFGHRPMYCSNNDKDDCTKENCRTRVGLPLIHAPATQSSPHCLRYAMEPLLDQYGVDLAVWAHEHSYERLWPMYNFTVLNGSMEEPYTNPRGPVHLTTGSAGCREIHDHFVPEQPYWSALRSIDYGYTRLTAHNNTHLYWEQVSDDKCECTAASDTQRHILTLALQHQTPDPTLQHQTPSTAASDTQHCSIRHPAPHSHPCTAASDTQHCSIRHPAPLLSPLHCSIRHQHCSIRHPAHTLTLALQHQTPGATLSPFKVE</sequence>
<comment type="similarity">
    <text evidence="3">Belongs to the metallophosphoesterase superfamily. Purple acid phosphatase family.</text>
</comment>
<feature type="domain" description="Fibronectin type-III" evidence="4">
    <location>
        <begin position="37"/>
        <end position="132"/>
    </location>
</feature>
<protein>
    <recommendedName>
        <fullName evidence="3">Purple acid phosphatase</fullName>
        <ecNumber evidence="3">3.1.3.2</ecNumber>
    </recommendedName>
</protein>
<feature type="chain" id="PRO_5035338203" description="Purple acid phosphatase" evidence="3">
    <location>
        <begin position="18"/>
        <end position="549"/>
    </location>
</feature>
<dbReference type="CDD" id="cd00063">
    <property type="entry name" value="FN3"/>
    <property type="match status" value="1"/>
</dbReference>
<dbReference type="InterPro" id="IPR008963">
    <property type="entry name" value="Purple_acid_Pase-like_N"/>
</dbReference>
<keyword evidence="3" id="KW-0378">Hydrolase</keyword>
<dbReference type="SUPFAM" id="SSF49363">
    <property type="entry name" value="Purple acid phosphatase, N-terminal domain"/>
    <property type="match status" value="1"/>
</dbReference>
<keyword evidence="6" id="KW-1185">Reference proteome</keyword>
<dbReference type="EMBL" id="JACEEZ010010541">
    <property type="protein sequence ID" value="KAG0721793.1"/>
    <property type="molecule type" value="Genomic_DNA"/>
</dbReference>
<keyword evidence="1 3" id="KW-0732">Signal</keyword>
<proteinExistence type="inferred from homology"/>
<gene>
    <name evidence="5" type="primary">acp7</name>
    <name evidence="5" type="ORF">GWK47_045734</name>
</gene>